<dbReference type="GO" id="GO:0005737">
    <property type="term" value="C:cytoplasm"/>
    <property type="evidence" value="ECO:0007669"/>
    <property type="project" value="TreeGrafter"/>
</dbReference>
<evidence type="ECO:0000256" key="2">
    <source>
        <dbReference type="ARBA" id="ARBA00019205"/>
    </source>
</evidence>
<dbReference type="InterPro" id="IPR022412">
    <property type="entry name" value="Quinolinate_PRibosylTrfase_N"/>
</dbReference>
<dbReference type="InterPro" id="IPR002638">
    <property type="entry name" value="Quinolinate_PRibosylTrfase_C"/>
</dbReference>
<dbReference type="SUPFAM" id="SSF51690">
    <property type="entry name" value="Nicotinate/Quinolinate PRTase C-terminal domain-like"/>
    <property type="match status" value="1"/>
</dbReference>
<dbReference type="GO" id="GO:0009435">
    <property type="term" value="P:NAD+ biosynthetic process"/>
    <property type="evidence" value="ECO:0007669"/>
    <property type="project" value="InterPro"/>
</dbReference>
<evidence type="ECO:0000259" key="7">
    <source>
        <dbReference type="Pfam" id="PF02749"/>
    </source>
</evidence>
<evidence type="ECO:0000259" key="6">
    <source>
        <dbReference type="Pfam" id="PF01729"/>
    </source>
</evidence>
<name>A0A317EFY2_9PROT</name>
<evidence type="ECO:0000313" key="8">
    <source>
        <dbReference type="EMBL" id="PWR25206.1"/>
    </source>
</evidence>
<comment type="similarity">
    <text evidence="1 5">Belongs to the NadC/ModD family.</text>
</comment>
<dbReference type="InterPro" id="IPR036068">
    <property type="entry name" value="Nicotinate_pribotase-like_C"/>
</dbReference>
<dbReference type="SUPFAM" id="SSF54675">
    <property type="entry name" value="Nicotinate/Quinolinate PRTase N-terminal domain-like"/>
    <property type="match status" value="1"/>
</dbReference>
<dbReference type="Pfam" id="PF02749">
    <property type="entry name" value="QRPTase_N"/>
    <property type="match status" value="1"/>
</dbReference>
<evidence type="ECO:0000313" key="9">
    <source>
        <dbReference type="Proteomes" id="UP000245461"/>
    </source>
</evidence>
<dbReference type="NCBIfam" id="TIGR01334">
    <property type="entry name" value="modD"/>
    <property type="match status" value="1"/>
</dbReference>
<evidence type="ECO:0000256" key="3">
    <source>
        <dbReference type="ARBA" id="ARBA00022676"/>
    </source>
</evidence>
<dbReference type="PANTHER" id="PTHR32179">
    <property type="entry name" value="NICOTINATE-NUCLEOTIDE PYROPHOSPHORYLASE [CARBOXYLATING]"/>
    <property type="match status" value="1"/>
</dbReference>
<dbReference type="InterPro" id="IPR013785">
    <property type="entry name" value="Aldolase_TIM"/>
</dbReference>
<dbReference type="GO" id="GO:0034213">
    <property type="term" value="P:quinolinate catabolic process"/>
    <property type="evidence" value="ECO:0007669"/>
    <property type="project" value="TreeGrafter"/>
</dbReference>
<dbReference type="OrthoDB" id="8216773at2"/>
<organism evidence="8 9">
    <name type="scientific">Zavarzinia aquatilis</name>
    <dbReference type="NCBI Taxonomy" id="2211142"/>
    <lineage>
        <taxon>Bacteria</taxon>
        <taxon>Pseudomonadati</taxon>
        <taxon>Pseudomonadota</taxon>
        <taxon>Alphaproteobacteria</taxon>
        <taxon>Rhodospirillales</taxon>
        <taxon>Zavarziniaceae</taxon>
        <taxon>Zavarzinia</taxon>
    </lineage>
</organism>
<dbReference type="InterPro" id="IPR027277">
    <property type="entry name" value="NadC/ModD"/>
</dbReference>
<dbReference type="AlphaFoldDB" id="A0A317EFY2"/>
<keyword evidence="3 5" id="KW-0328">Glycosyltransferase</keyword>
<dbReference type="InterPro" id="IPR037128">
    <property type="entry name" value="Quinolinate_PRibosylTase_N_sf"/>
</dbReference>
<protein>
    <recommendedName>
        <fullName evidence="2">Putative pyrophosphorylase ModD</fullName>
    </recommendedName>
</protein>
<dbReference type="RefSeq" id="WP_109903421.1">
    <property type="nucleotide sequence ID" value="NZ_QGLE01000002.1"/>
</dbReference>
<dbReference type="CDD" id="cd01573">
    <property type="entry name" value="modD_like"/>
    <property type="match status" value="1"/>
</dbReference>
<evidence type="ECO:0000256" key="4">
    <source>
        <dbReference type="ARBA" id="ARBA00022679"/>
    </source>
</evidence>
<sequence>MPIADAELDRLIAEDVPFGDLTTEALGLGDCLARITFAARTPLVACCTEEAARLLTRLGAAIEGPILASGTMAPPGTPLLAATGPAEAVFAGWKIAQTLVEWASGIATATRELVDAARIVAPGIQIACTRKTVPLTRAFSAKAVKAGGGILHRVGLSETVLVFPEHRALLGGEAPAAILARLRQSAPERALVIEVTTVDDALAVAEAADVIQLEKFAPAEVARTVAGIEKRADRRPIIAAAGGIGPGNVAAYAASGADVLVTSAPYTSRPAEVQVRISAIHSLD</sequence>
<dbReference type="FunFam" id="3.20.20.70:FF:000030">
    <property type="entry name" value="Nicotinate-nucleotide pyrophosphorylase, carboxylating"/>
    <property type="match status" value="1"/>
</dbReference>
<dbReference type="PANTHER" id="PTHR32179:SF4">
    <property type="entry name" value="PYROPHOSPHORYLASE MODD-RELATED"/>
    <property type="match status" value="1"/>
</dbReference>
<accession>A0A317EFY2</accession>
<dbReference type="InterPro" id="IPR006242">
    <property type="entry name" value="ModD"/>
</dbReference>
<dbReference type="Gene3D" id="3.90.1170.20">
    <property type="entry name" value="Quinolinate phosphoribosyl transferase, N-terminal domain"/>
    <property type="match status" value="1"/>
</dbReference>
<dbReference type="Pfam" id="PF01729">
    <property type="entry name" value="QRPTase_C"/>
    <property type="match status" value="1"/>
</dbReference>
<keyword evidence="4 5" id="KW-0808">Transferase</keyword>
<dbReference type="Proteomes" id="UP000245461">
    <property type="component" value="Unassembled WGS sequence"/>
</dbReference>
<dbReference type="GO" id="GO:0004514">
    <property type="term" value="F:nicotinate-nucleotide diphosphorylase (carboxylating) activity"/>
    <property type="evidence" value="ECO:0007669"/>
    <property type="project" value="InterPro"/>
</dbReference>
<gene>
    <name evidence="8" type="primary">modD</name>
    <name evidence="8" type="ORF">DKG74_05445</name>
</gene>
<dbReference type="Gene3D" id="3.20.20.70">
    <property type="entry name" value="Aldolase class I"/>
    <property type="match status" value="1"/>
</dbReference>
<reference evidence="8 9" key="1">
    <citation type="submission" date="2018-05" db="EMBL/GenBank/DDBJ databases">
        <title>Zavarzinia sp. HR-AS.</title>
        <authorList>
            <person name="Lee Y."/>
            <person name="Jeon C.O."/>
        </authorList>
    </citation>
    <scope>NUCLEOTIDE SEQUENCE [LARGE SCALE GENOMIC DNA]</scope>
    <source>
        <strain evidence="8 9">HR-AS</strain>
    </source>
</reference>
<dbReference type="PIRSF" id="PIRSF006250">
    <property type="entry name" value="NadC_ModD"/>
    <property type="match status" value="1"/>
</dbReference>
<keyword evidence="9" id="KW-1185">Reference proteome</keyword>
<evidence type="ECO:0000256" key="1">
    <source>
        <dbReference type="ARBA" id="ARBA00009400"/>
    </source>
</evidence>
<feature type="domain" description="Quinolinate phosphoribosyl transferase N-terminal" evidence="7">
    <location>
        <begin position="20"/>
        <end position="104"/>
    </location>
</feature>
<feature type="domain" description="Quinolinate phosphoribosyl transferase C-terminal" evidence="6">
    <location>
        <begin position="106"/>
        <end position="268"/>
    </location>
</feature>
<proteinExistence type="inferred from homology"/>
<comment type="caution">
    <text evidence="8">The sequence shown here is derived from an EMBL/GenBank/DDBJ whole genome shotgun (WGS) entry which is preliminary data.</text>
</comment>
<dbReference type="EMBL" id="QGLE01000002">
    <property type="protein sequence ID" value="PWR25206.1"/>
    <property type="molecule type" value="Genomic_DNA"/>
</dbReference>
<evidence type="ECO:0000256" key="5">
    <source>
        <dbReference type="PIRNR" id="PIRNR006250"/>
    </source>
</evidence>